<sequence length="198" mass="20942">MNKVLLLGLLLALPALAASDDARYCLVCHGSNASGNATVAAPNLSILPGWYLKGQLHGFGQGWRGQGDWHGQEMAAVAKTMSPQHIQEAVSFLAGLGVHRAEGTLDGDPARGQVLYPRCAGCHGDNGQGLEALQAPPLAGQSDWYLFKQLKAYRDGERGQAGTDQSGQIMGQAALLLGSDQEMRDLAVYLNQLSAPPH</sequence>
<keyword evidence="4" id="KW-0249">Electron transport</keyword>
<dbReference type="AlphaFoldDB" id="K2KFV7"/>
<dbReference type="GO" id="GO:0020037">
    <property type="term" value="F:heme binding"/>
    <property type="evidence" value="ECO:0007669"/>
    <property type="project" value="InterPro"/>
</dbReference>
<evidence type="ECO:0000259" key="8">
    <source>
        <dbReference type="PROSITE" id="PS51007"/>
    </source>
</evidence>
<dbReference type="Gene3D" id="1.10.760.10">
    <property type="entry name" value="Cytochrome c-like domain"/>
    <property type="match status" value="2"/>
</dbReference>
<keyword evidence="1" id="KW-0813">Transport</keyword>
<evidence type="ECO:0000313" key="9">
    <source>
        <dbReference type="EMBL" id="EKE76210.1"/>
    </source>
</evidence>
<evidence type="ECO:0000256" key="2">
    <source>
        <dbReference type="ARBA" id="ARBA00022617"/>
    </source>
</evidence>
<dbReference type="OrthoDB" id="9773456at2"/>
<feature type="chain" id="PRO_5003862898" evidence="7">
    <location>
        <begin position="18"/>
        <end position="198"/>
    </location>
</feature>
<evidence type="ECO:0000256" key="5">
    <source>
        <dbReference type="ARBA" id="ARBA00023004"/>
    </source>
</evidence>
<comment type="caution">
    <text evidence="9">The sequence shown here is derived from an EMBL/GenBank/DDBJ whole genome shotgun (WGS) entry which is preliminary data.</text>
</comment>
<dbReference type="SUPFAM" id="SSF46626">
    <property type="entry name" value="Cytochrome c"/>
    <property type="match status" value="2"/>
</dbReference>
<evidence type="ECO:0000256" key="6">
    <source>
        <dbReference type="PROSITE-ProRule" id="PRU00433"/>
    </source>
</evidence>
<keyword evidence="5 6" id="KW-0408">Iron</keyword>
<feature type="domain" description="Cytochrome c" evidence="8">
    <location>
        <begin position="3"/>
        <end position="97"/>
    </location>
</feature>
<keyword evidence="3 6" id="KW-0479">Metal-binding</keyword>
<dbReference type="eggNOG" id="COG2863">
    <property type="taxonomic scope" value="Bacteria"/>
</dbReference>
<evidence type="ECO:0000256" key="7">
    <source>
        <dbReference type="SAM" id="SignalP"/>
    </source>
</evidence>
<dbReference type="GO" id="GO:0009055">
    <property type="term" value="F:electron transfer activity"/>
    <property type="evidence" value="ECO:0007669"/>
    <property type="project" value="InterPro"/>
</dbReference>
<name>K2KFV7_9GAMM</name>
<dbReference type="InterPro" id="IPR036909">
    <property type="entry name" value="Cyt_c-like_dom_sf"/>
</dbReference>
<dbReference type="PANTHER" id="PTHR33751">
    <property type="entry name" value="CBB3-TYPE CYTOCHROME C OXIDASE SUBUNIT FIXP"/>
    <property type="match status" value="1"/>
</dbReference>
<dbReference type="Proteomes" id="UP000006755">
    <property type="component" value="Unassembled WGS sequence"/>
</dbReference>
<reference evidence="9 10" key="1">
    <citation type="journal article" date="2012" name="J. Bacteriol.">
        <title>Genome Sequence of Gallaecimonas xiamenensis Type Strain 3-C-1.</title>
        <authorList>
            <person name="Lai Q."/>
            <person name="Wang L."/>
            <person name="Wang W."/>
            <person name="Shao Z."/>
        </authorList>
    </citation>
    <scope>NUCLEOTIDE SEQUENCE [LARGE SCALE GENOMIC DNA]</scope>
    <source>
        <strain evidence="9 10">3-C-1</strain>
    </source>
</reference>
<evidence type="ECO:0000256" key="3">
    <source>
        <dbReference type="ARBA" id="ARBA00022723"/>
    </source>
</evidence>
<dbReference type="PANTHER" id="PTHR33751:SF9">
    <property type="entry name" value="CYTOCHROME C4"/>
    <property type="match status" value="1"/>
</dbReference>
<feature type="domain" description="Cytochrome c" evidence="8">
    <location>
        <begin position="107"/>
        <end position="194"/>
    </location>
</feature>
<gene>
    <name evidence="9" type="ORF">B3C1_04860</name>
</gene>
<protein>
    <submittedName>
        <fullName evidence="9">Cytochrome c, class I</fullName>
    </submittedName>
</protein>
<dbReference type="Pfam" id="PF00034">
    <property type="entry name" value="Cytochrom_C"/>
    <property type="match status" value="1"/>
</dbReference>
<evidence type="ECO:0000313" key="10">
    <source>
        <dbReference type="Proteomes" id="UP000006755"/>
    </source>
</evidence>
<dbReference type="InterPro" id="IPR009056">
    <property type="entry name" value="Cyt_c-like_dom"/>
</dbReference>
<proteinExistence type="predicted"/>
<dbReference type="InterPro" id="IPR050597">
    <property type="entry name" value="Cytochrome_c_Oxidase_Subunit"/>
</dbReference>
<keyword evidence="7" id="KW-0732">Signal</keyword>
<dbReference type="RefSeq" id="WP_008483304.1">
    <property type="nucleotide sequence ID" value="NZ_AMRI01000005.1"/>
</dbReference>
<evidence type="ECO:0000256" key="1">
    <source>
        <dbReference type="ARBA" id="ARBA00022448"/>
    </source>
</evidence>
<dbReference type="GO" id="GO:0046872">
    <property type="term" value="F:metal ion binding"/>
    <property type="evidence" value="ECO:0007669"/>
    <property type="project" value="UniProtKB-KW"/>
</dbReference>
<organism evidence="9 10">
    <name type="scientific">Gallaecimonas xiamenensis 3-C-1</name>
    <dbReference type="NCBI Taxonomy" id="745411"/>
    <lineage>
        <taxon>Bacteria</taxon>
        <taxon>Pseudomonadati</taxon>
        <taxon>Pseudomonadota</taxon>
        <taxon>Gammaproteobacteria</taxon>
        <taxon>Enterobacterales</taxon>
        <taxon>Gallaecimonadaceae</taxon>
        <taxon>Gallaecimonas</taxon>
    </lineage>
</organism>
<feature type="signal peptide" evidence="7">
    <location>
        <begin position="1"/>
        <end position="17"/>
    </location>
</feature>
<dbReference type="STRING" id="745411.B3C1_04860"/>
<keyword evidence="2 6" id="KW-0349">Heme</keyword>
<dbReference type="PROSITE" id="PS51007">
    <property type="entry name" value="CYTC"/>
    <property type="match status" value="2"/>
</dbReference>
<evidence type="ECO:0000256" key="4">
    <source>
        <dbReference type="ARBA" id="ARBA00022982"/>
    </source>
</evidence>
<keyword evidence="10" id="KW-1185">Reference proteome</keyword>
<accession>K2KFV7</accession>
<dbReference type="EMBL" id="AMRI01000005">
    <property type="protein sequence ID" value="EKE76210.1"/>
    <property type="molecule type" value="Genomic_DNA"/>
</dbReference>